<evidence type="ECO:0000256" key="3">
    <source>
        <dbReference type="ARBA" id="ARBA00023027"/>
    </source>
</evidence>
<evidence type="ECO:0000256" key="1">
    <source>
        <dbReference type="ARBA" id="ARBA00006484"/>
    </source>
</evidence>
<dbReference type="PANTHER" id="PTHR24321">
    <property type="entry name" value="DEHYDROGENASES, SHORT CHAIN"/>
    <property type="match status" value="1"/>
</dbReference>
<dbReference type="OrthoDB" id="517007at2"/>
<dbReference type="PRINTS" id="PR00081">
    <property type="entry name" value="GDHRDH"/>
</dbReference>
<dbReference type="NCBIfam" id="TIGR03971">
    <property type="entry name" value="SDR_subfam_1"/>
    <property type="match status" value="1"/>
</dbReference>
<keyword evidence="3" id="KW-0520">NAD</keyword>
<dbReference type="CDD" id="cd05233">
    <property type="entry name" value="SDR_c"/>
    <property type="match status" value="1"/>
</dbReference>
<dbReference type="InterPro" id="IPR023985">
    <property type="entry name" value="SDR_subfam_1"/>
</dbReference>
<keyword evidence="5" id="KW-1185">Reference proteome</keyword>
<dbReference type="InterPro" id="IPR036291">
    <property type="entry name" value="NAD(P)-bd_dom_sf"/>
</dbReference>
<dbReference type="NCBIfam" id="NF009467">
    <property type="entry name" value="PRK12826.1-3"/>
    <property type="match status" value="1"/>
</dbReference>
<evidence type="ECO:0000313" key="4">
    <source>
        <dbReference type="EMBL" id="SDC72616.1"/>
    </source>
</evidence>
<organism evidence="4 5">
    <name type="scientific">Geodermatophilus telluris</name>
    <dbReference type="NCBI Taxonomy" id="1190417"/>
    <lineage>
        <taxon>Bacteria</taxon>
        <taxon>Bacillati</taxon>
        <taxon>Actinomycetota</taxon>
        <taxon>Actinomycetes</taxon>
        <taxon>Geodermatophilales</taxon>
        <taxon>Geodermatophilaceae</taxon>
        <taxon>Geodermatophilus</taxon>
    </lineage>
</organism>
<dbReference type="PROSITE" id="PS00061">
    <property type="entry name" value="ADH_SHORT"/>
    <property type="match status" value="1"/>
</dbReference>
<protein>
    <submittedName>
        <fullName evidence="4">SDR family mycofactocin-dependent oxidoreductase</fullName>
    </submittedName>
</protein>
<evidence type="ECO:0000313" key="5">
    <source>
        <dbReference type="Proteomes" id="UP000199416"/>
    </source>
</evidence>
<name>A0A1G6NZD1_9ACTN</name>
<dbReference type="STRING" id="1190417.SAMN05660690_2294"/>
<dbReference type="SUPFAM" id="SSF51735">
    <property type="entry name" value="NAD(P)-binding Rossmann-fold domains"/>
    <property type="match status" value="1"/>
</dbReference>
<accession>A0A1G6NZD1</accession>
<dbReference type="AlphaFoldDB" id="A0A1G6NZD1"/>
<dbReference type="PANTHER" id="PTHR24321:SF8">
    <property type="entry name" value="ESTRADIOL 17-BETA-DEHYDROGENASE 8-RELATED"/>
    <property type="match status" value="1"/>
</dbReference>
<reference evidence="5" key="1">
    <citation type="submission" date="2016-10" db="EMBL/GenBank/DDBJ databases">
        <authorList>
            <person name="Varghese N."/>
            <person name="Submissions S."/>
        </authorList>
    </citation>
    <scope>NUCLEOTIDE SEQUENCE [LARGE SCALE GENOMIC DNA]</scope>
    <source>
        <strain evidence="5">DSM 45421</strain>
    </source>
</reference>
<dbReference type="Proteomes" id="UP000199416">
    <property type="component" value="Unassembled WGS sequence"/>
</dbReference>
<dbReference type="FunFam" id="3.40.50.720:FF:000084">
    <property type="entry name" value="Short-chain dehydrogenase reductase"/>
    <property type="match status" value="1"/>
</dbReference>
<sequence>MGRFDGKVALVTGGARGQGRSHAVRLAAEGADVAVVDVCRQFDSVQYAMSTPDDLAETEKLVREHGRQFLGIQGDVRDVEQVEAAVRQVEEQFGGIDLVCANAGILPSTGPHAQRLEAWFDTVATNLSGVFFTLRAVTPGMVERGRGGAVVITGSTSSFRGVAYKTEMLNPGHMAYGAAKSGVLALMRNYAMALGRYGIRVNTVIPAGVDTPMISNEFFTRDLQADAPPGWMANVMEHGPVQPGDISDAVLFLLSDQAKFVTGTALPVDMGTLLV</sequence>
<dbReference type="Pfam" id="PF13561">
    <property type="entry name" value="adh_short_C2"/>
    <property type="match status" value="1"/>
</dbReference>
<proteinExistence type="inferred from homology"/>
<evidence type="ECO:0000256" key="2">
    <source>
        <dbReference type="ARBA" id="ARBA00023002"/>
    </source>
</evidence>
<comment type="similarity">
    <text evidence="1">Belongs to the short-chain dehydrogenases/reductases (SDR) family.</text>
</comment>
<keyword evidence="2" id="KW-0560">Oxidoreductase</keyword>
<dbReference type="GO" id="GO:0016491">
    <property type="term" value="F:oxidoreductase activity"/>
    <property type="evidence" value="ECO:0007669"/>
    <property type="project" value="UniProtKB-KW"/>
</dbReference>
<dbReference type="InterPro" id="IPR020904">
    <property type="entry name" value="Sc_DH/Rdtase_CS"/>
</dbReference>
<gene>
    <name evidence="4" type="ORF">SAMN05660690_2294</name>
</gene>
<dbReference type="InterPro" id="IPR002347">
    <property type="entry name" value="SDR_fam"/>
</dbReference>
<dbReference type="Gene3D" id="3.40.50.720">
    <property type="entry name" value="NAD(P)-binding Rossmann-like Domain"/>
    <property type="match status" value="1"/>
</dbReference>
<dbReference type="RefSeq" id="WP_091365994.1">
    <property type="nucleotide sequence ID" value="NZ_FMZF01000003.1"/>
</dbReference>
<dbReference type="EMBL" id="FMZF01000003">
    <property type="protein sequence ID" value="SDC72616.1"/>
    <property type="molecule type" value="Genomic_DNA"/>
</dbReference>